<dbReference type="AlphaFoldDB" id="A0A9X2B2M8"/>
<dbReference type="Pfam" id="PF13671">
    <property type="entry name" value="AAA_33"/>
    <property type="match status" value="1"/>
</dbReference>
<organism evidence="2 3">
    <name type="scientific">Corynebacterium kalidii</name>
    <dbReference type="NCBI Taxonomy" id="2931982"/>
    <lineage>
        <taxon>Bacteria</taxon>
        <taxon>Bacillati</taxon>
        <taxon>Actinomycetota</taxon>
        <taxon>Actinomycetes</taxon>
        <taxon>Mycobacteriales</taxon>
        <taxon>Corynebacteriaceae</taxon>
        <taxon>Corynebacterium</taxon>
    </lineage>
</organism>
<protein>
    <submittedName>
        <fullName evidence="2">ATP-binding protein</fullName>
    </submittedName>
</protein>
<feature type="region of interest" description="Disordered" evidence="1">
    <location>
        <begin position="208"/>
        <end position="240"/>
    </location>
</feature>
<sequence>MIGPPAAGKSTYIREHMTDGDIVIDYDILANALSGRDLANHQHTRAVKQVTKAARDAAITTARTHADTIDVWIIHSTPAQSTIDQYQDDGAEVIVIDPGKDTVMHRVKHQRPAHLLPVAAKWYDQQAASKRPRSTTERGYGHRHQTIRRRLLHNHTDGTPCDWCGQPMYRDAKRNFDHAPLEADHTNDLKHHGHGDADRLLHRRCNRQRKDGQEHRRPGAPSTPTPRVDGPPAVTPFEWG</sequence>
<gene>
    <name evidence="2" type="ORF">MUN33_11145</name>
</gene>
<keyword evidence="2" id="KW-0547">Nucleotide-binding</keyword>
<evidence type="ECO:0000313" key="3">
    <source>
        <dbReference type="Proteomes" id="UP001139207"/>
    </source>
</evidence>
<dbReference type="SUPFAM" id="SSF52540">
    <property type="entry name" value="P-loop containing nucleoside triphosphate hydrolases"/>
    <property type="match status" value="1"/>
</dbReference>
<comment type="caution">
    <text evidence="2">The sequence shown here is derived from an EMBL/GenBank/DDBJ whole genome shotgun (WGS) entry which is preliminary data.</text>
</comment>
<feature type="compositionally biased region" description="Basic and acidic residues" evidence="1">
    <location>
        <begin position="208"/>
        <end position="217"/>
    </location>
</feature>
<keyword evidence="3" id="KW-1185">Reference proteome</keyword>
<accession>A0A9X2B2M8</accession>
<evidence type="ECO:0000313" key="2">
    <source>
        <dbReference type="EMBL" id="MCJ7859259.1"/>
    </source>
</evidence>
<dbReference type="Gene3D" id="3.40.50.300">
    <property type="entry name" value="P-loop containing nucleotide triphosphate hydrolases"/>
    <property type="match status" value="1"/>
</dbReference>
<proteinExistence type="predicted"/>
<dbReference type="EMBL" id="JALIEA010000017">
    <property type="protein sequence ID" value="MCJ7859259.1"/>
    <property type="molecule type" value="Genomic_DNA"/>
</dbReference>
<dbReference type="InterPro" id="IPR027417">
    <property type="entry name" value="P-loop_NTPase"/>
</dbReference>
<name>A0A9X2B2M8_9CORY</name>
<evidence type="ECO:0000256" key="1">
    <source>
        <dbReference type="SAM" id="MobiDB-lite"/>
    </source>
</evidence>
<keyword evidence="2" id="KW-0067">ATP-binding</keyword>
<dbReference type="GO" id="GO:0005524">
    <property type="term" value="F:ATP binding"/>
    <property type="evidence" value="ECO:0007669"/>
    <property type="project" value="UniProtKB-KW"/>
</dbReference>
<reference evidence="2" key="1">
    <citation type="submission" date="2022-04" db="EMBL/GenBank/DDBJ databases">
        <title>Corynebacterium kalidii LD5P10.</title>
        <authorList>
            <person name="Sun J.Q."/>
        </authorList>
    </citation>
    <scope>NUCLEOTIDE SEQUENCE</scope>
    <source>
        <strain evidence="2">LD5P10</strain>
    </source>
</reference>
<dbReference type="RefSeq" id="WP_244804988.1">
    <property type="nucleotide sequence ID" value="NZ_JALIEA010000017.1"/>
</dbReference>
<dbReference type="Proteomes" id="UP001139207">
    <property type="component" value="Unassembled WGS sequence"/>
</dbReference>